<evidence type="ECO:0000259" key="1">
    <source>
        <dbReference type="Pfam" id="PF00144"/>
    </source>
</evidence>
<dbReference type="RefSeq" id="WP_065015759.1">
    <property type="nucleotide sequence ID" value="NZ_LZKJ01000165.1"/>
</dbReference>
<dbReference type="InterPro" id="IPR001466">
    <property type="entry name" value="Beta-lactam-related"/>
</dbReference>
<organism evidence="2 3">
    <name type="scientific">Mycobacterium kyorinense</name>
    <dbReference type="NCBI Taxonomy" id="487514"/>
    <lineage>
        <taxon>Bacteria</taxon>
        <taxon>Bacillati</taxon>
        <taxon>Actinomycetota</taxon>
        <taxon>Actinomycetes</taxon>
        <taxon>Mycobacteriales</taxon>
        <taxon>Mycobacteriaceae</taxon>
        <taxon>Mycobacterium</taxon>
    </lineage>
</organism>
<protein>
    <submittedName>
        <fullName evidence="2">Hydrolase</fullName>
    </submittedName>
</protein>
<dbReference type="NCBIfam" id="NF038269">
    <property type="entry name" value="lipase_LipE"/>
    <property type="match status" value="1"/>
</dbReference>
<name>A0A1A2YWS0_9MYCO</name>
<dbReference type="PANTHER" id="PTHR43283">
    <property type="entry name" value="BETA-LACTAMASE-RELATED"/>
    <property type="match status" value="1"/>
</dbReference>
<feature type="domain" description="Beta-lactamase-related" evidence="1">
    <location>
        <begin position="45"/>
        <end position="399"/>
    </location>
</feature>
<dbReference type="GO" id="GO:0016787">
    <property type="term" value="F:hydrolase activity"/>
    <property type="evidence" value="ECO:0007669"/>
    <property type="project" value="UniProtKB-KW"/>
</dbReference>
<dbReference type="InterPro" id="IPR050789">
    <property type="entry name" value="Diverse_Enzym_Activities"/>
</dbReference>
<dbReference type="Gene3D" id="3.40.710.10">
    <property type="entry name" value="DD-peptidase/beta-lactamase superfamily"/>
    <property type="match status" value="1"/>
</dbReference>
<keyword evidence="2" id="KW-0378">Hydrolase</keyword>
<proteinExistence type="predicted"/>
<gene>
    <name evidence="2" type="ORF">A5707_06015</name>
</gene>
<reference evidence="3" key="1">
    <citation type="submission" date="2016-06" db="EMBL/GenBank/DDBJ databases">
        <authorList>
            <person name="Sutton G."/>
            <person name="Brinkac L."/>
            <person name="Sanka R."/>
            <person name="Adams M."/>
            <person name="Lau E."/>
            <person name="Sam S."/>
            <person name="Sreng N."/>
            <person name="Him V."/>
            <person name="Kerleguer A."/>
            <person name="Cheng S."/>
        </authorList>
    </citation>
    <scope>NUCLEOTIDE SEQUENCE [LARGE SCALE GENOMIC DNA]</scope>
    <source>
        <strain evidence="3">E861</strain>
    </source>
</reference>
<evidence type="ECO:0000313" key="3">
    <source>
        <dbReference type="Proteomes" id="UP000093592"/>
    </source>
</evidence>
<evidence type="ECO:0000313" key="2">
    <source>
        <dbReference type="EMBL" id="OBI42724.1"/>
    </source>
</evidence>
<dbReference type="Proteomes" id="UP000093592">
    <property type="component" value="Unassembled WGS sequence"/>
</dbReference>
<dbReference type="InterPro" id="IPR012338">
    <property type="entry name" value="Beta-lactam/transpept-like"/>
</dbReference>
<dbReference type="SUPFAM" id="SSF56601">
    <property type="entry name" value="beta-lactamase/transpeptidase-like"/>
    <property type="match status" value="1"/>
</dbReference>
<dbReference type="OrthoDB" id="9809635at2"/>
<dbReference type="AlphaFoldDB" id="A0A1A2YWS0"/>
<dbReference type="Pfam" id="PF00144">
    <property type="entry name" value="Beta-lactamase"/>
    <property type="match status" value="1"/>
</dbReference>
<dbReference type="PANTHER" id="PTHR43283:SF3">
    <property type="entry name" value="BETA-LACTAMASE FAMILY PROTEIN (AFU_ORTHOLOGUE AFUA_5G07500)"/>
    <property type="match status" value="1"/>
</dbReference>
<dbReference type="EMBL" id="LZKJ01000165">
    <property type="protein sequence ID" value="OBI42724.1"/>
    <property type="molecule type" value="Genomic_DNA"/>
</dbReference>
<comment type="caution">
    <text evidence="2">The sequence shown here is derived from an EMBL/GenBank/DDBJ whole genome shotgun (WGS) entry which is preliminary data.</text>
</comment>
<accession>A0A1A2YWS0</accession>
<sequence>MGNSDGSIRVPADLDAVTAVGEEDHSGIDPKAVERIWAAARYWYEAGMHPAIQLCLRHNGRVVLNRAIGHGWGNAPSDPPDADKVPVRTDTPFCVYSSAKAITATVVHMLAERGQFSLDDRVCEYIPSYTSHGKDRTTIRHVLTHSAGVPFPTGPRPDLNRADDHEYAQEQLGKLRPLYRPGRVHIYHALTWGPLMREIVYAATGKDIREILAAEILDPLGFRWTNFGVAQRDLPLVAPSHATGRQLPAPIAVAFRKAIGGTVHQIIPLTNTPLFLTTVVPSSNTVSNAFELSRFAEIWRRDGELDGVRVLQPETMRGAVRECRRLRPDFATGLKPLRWGTGFMLGSNRFGPFGLHAPRAFGHLGLVNVAIWADPERGLAAGLVSSGKPGRDSAPKRYTALMDRIAAEIPRVTGTAA</sequence>